<sequence length="1596" mass="164922">MLQVQVVSKEHHSVLENIQTSNISLKEASVVVIHTSKENVLSMERSGNTLIIKMKDGQQLIIENYFTDNANENNVVLEEDDKLYLLETNPNEAGLFEINYNPIDEINPLLYSDSTVGLWTWLVPLVTAGGILAWANNDSDSSSSSGNSNQALDAAEKAVKAAEDANKAAKDALTDAQADGLITPEEKAKLEQALADAKAAEDTAQKAVDALKDSADKDDLQDRLDNLTDIVIPPVTDTDGNGIDDAVDAQIADAEAAVKAAEDAYQAAEDALADAESNGLITPTEKAELEDALKAAQDAKDAAQDAVNALPSAPAAVQDAKDGFQDRLDNLTDITIPAVNDANENGVDDSTEDPVDLATELVDAAEAADQAAKDALTDANADGVITPEEQATLEDALKDAQDAKELAQNAVDALDPGTAKDDLQDRLDNLTDIVIPPVTDADGNGIDDAVDAQIADAEAAVKAAEDAYQAAEDALADAESNGLITPTEKAELEDALKAAQDAKDAAQDVVDALPSAPAAVQDAKDGFQERIDNLTDITIPAVNDANENGVDDGTEDPVDLATELVDAAEAADQAAKDALTDANADGVITPEEQAALEDALKDAQDAKELAQNAVDALDPGTAKDDLQNRLDNLTDIVIPPVTDADGNGIDDAVDAQIADAEVAVKAAEDAYDAAEDALADAESNGLITPTEKAALEDALKAAQDAKDAAQDALDALPSAPAAVQDAKDGFQERIDALTDITIPAVNDLDDNGIADALDAVEDLVAAAEAAYAAADQALADAVVDGAISQAEVDALTIARNEALADKAAAQAAVTNVIADYPTEAAGFQTRLDNLTDIVIPAVNDLDDNGIADALDAVEDLVAAAEAAYAAADQALADAVVDGAISQAEVDALTIARNEALADKAAAQAAVTNVIADYPTEAAGFQTRLDNLTDIVIPAVNDVIAVSDEVDANINLEHLPITTNLTESTGIALLVVDILGLSLELGQPLSSFVVADGHTRDLTFTASLGISLGVGQNAYIILQQKVDGVWTSVGADDGSYSLISLQLLNNILTATVDDLPAGEYRVNLGTNGSFLGASLLPRITVNGTDTDLGISSDTATGNVLTGDGGATADNVLADTVVSTIKLVGGVAIPVDTDGVNIQGLYGTLNIKADGTYTYTANPKIESLGKTEVFEYTITDPLDINAVNNTATLTINIGSDDVTGVVAAENDTFDLDVNVAKNVLFKEHEQTDVSTVASSTATQSDSGTIQFTLGDVNKGTLGLSNALATSAATTTITYSLKLDGVAIAISGAQGTNTSNVYTVVKTATLSTISASNLFSIDLSSLAAGNYELTYTVTKAAGNILGAATSASQVTAVLDGTSYTYNGEHTDSTSQVIITGNIYADNGVATDTLDTTFTKLLVGGVTIGYNESTTYETAKGYFEVKGNGDYTYTAKAAGDTTNLSADVINYTLISPTGATDSASITINPVLNNSGVVQYSTSGDDTFNTGTGADTVIYDLLSTGTAGGNTSLLGNDTWADYNFNEGDVLDLRGLFSDTSTALTDANIGGFIQVEQSGTDVKVSIDLDGPTFGVSNYTGLVILKNTDVTLQDLLDSNQLIF</sequence>
<gene>
    <name evidence="5" type="ORF">B1202_07730</name>
</gene>
<evidence type="ECO:0000313" key="5">
    <source>
        <dbReference type="EMBL" id="OOV83522.1"/>
    </source>
</evidence>
<evidence type="ECO:0000259" key="4">
    <source>
        <dbReference type="Pfam" id="PF22783"/>
    </source>
</evidence>
<feature type="domain" description="Biofilm-associated protein BapA-like prefix-like" evidence="4">
    <location>
        <begin position="1"/>
        <end position="122"/>
    </location>
</feature>
<dbReference type="Pfam" id="PF22783">
    <property type="entry name" value="BapA_N"/>
    <property type="match status" value="1"/>
</dbReference>
<dbReference type="PANTHER" id="PTHR45615:SF80">
    <property type="entry name" value="GRIP DOMAIN-CONTAINING PROTEIN"/>
    <property type="match status" value="1"/>
</dbReference>
<evidence type="ECO:0000259" key="3">
    <source>
        <dbReference type="Pfam" id="PF22775"/>
    </source>
</evidence>
<dbReference type="PANTHER" id="PTHR45615">
    <property type="entry name" value="MYOSIN HEAVY CHAIN, NON-MUSCLE"/>
    <property type="match status" value="1"/>
</dbReference>
<comment type="caution">
    <text evidence="5">The sequence shown here is derived from an EMBL/GenBank/DDBJ whole genome shotgun (WGS) entry which is preliminary data.</text>
</comment>
<feature type="domain" description="Minor extracellular protease Epr GA-like" evidence="3">
    <location>
        <begin position="555"/>
        <end position="648"/>
    </location>
</feature>
<evidence type="ECO:0000313" key="6">
    <source>
        <dbReference type="Proteomes" id="UP000191160"/>
    </source>
</evidence>
<feature type="coiled-coil region" evidence="1">
    <location>
        <begin position="454"/>
        <end position="509"/>
    </location>
</feature>
<evidence type="ECO:0000256" key="2">
    <source>
        <dbReference type="SAM" id="MobiDB-lite"/>
    </source>
</evidence>
<keyword evidence="6" id="KW-1185">Reference proteome</keyword>
<evidence type="ECO:0000256" key="1">
    <source>
        <dbReference type="SAM" id="Coils"/>
    </source>
</evidence>
<dbReference type="NCBIfam" id="TIGR03661">
    <property type="entry name" value="T1SS_VCA0849"/>
    <property type="match status" value="1"/>
</dbReference>
<feature type="domain" description="Minor extracellular protease Epr GA-like" evidence="3">
    <location>
        <begin position="650"/>
        <end position="752"/>
    </location>
</feature>
<reference evidence="5 6" key="1">
    <citation type="submission" date="2017-02" db="EMBL/GenBank/DDBJ databases">
        <title>Acinetobacter sp. ANC 4945, whole genome shotgun sequencing project.</title>
        <authorList>
            <person name="Radolfova-Krizova L."/>
            <person name="Al Atrouni A."/>
            <person name="Nemec A."/>
        </authorList>
    </citation>
    <scope>NUCLEOTIDE SEQUENCE [LARGE SCALE GENOMIC DNA]</scope>
    <source>
        <strain evidence="5 6">ANC 4945</strain>
    </source>
</reference>
<organism evidence="5 6">
    <name type="scientific">Acinetobacter amyesii</name>
    <dbReference type="NCBI Taxonomy" id="2942470"/>
    <lineage>
        <taxon>Bacteria</taxon>
        <taxon>Pseudomonadati</taxon>
        <taxon>Pseudomonadota</taxon>
        <taxon>Gammaproteobacteria</taxon>
        <taxon>Moraxellales</taxon>
        <taxon>Moraxellaceae</taxon>
        <taxon>Acinetobacter</taxon>
    </lineage>
</organism>
<evidence type="ECO:0008006" key="7">
    <source>
        <dbReference type="Google" id="ProtNLM"/>
    </source>
</evidence>
<dbReference type="RefSeq" id="WP_078189990.1">
    <property type="nucleotide sequence ID" value="NZ_MVKX01000004.1"/>
</dbReference>
<dbReference type="InterPro" id="IPR054725">
    <property type="entry name" value="Epr_GA-like"/>
</dbReference>
<dbReference type="InterPro" id="IPR019960">
    <property type="entry name" value="T1SS_VCA0849"/>
</dbReference>
<feature type="compositionally biased region" description="Low complexity" evidence="2">
    <location>
        <begin position="138"/>
        <end position="153"/>
    </location>
</feature>
<proteinExistence type="predicted"/>
<feature type="domain" description="Minor extracellular protease Epr GA-like" evidence="3">
    <location>
        <begin position="854"/>
        <end position="942"/>
    </location>
</feature>
<feature type="coiled-coil region" evidence="1">
    <location>
        <begin position="657"/>
        <end position="715"/>
    </location>
</feature>
<feature type="domain" description="Minor extracellular protease Epr GA-like" evidence="3">
    <location>
        <begin position="244"/>
        <end position="346"/>
    </location>
</feature>
<dbReference type="EMBL" id="MVKX01000004">
    <property type="protein sequence ID" value="OOV83522.1"/>
    <property type="molecule type" value="Genomic_DNA"/>
</dbReference>
<feature type="domain" description="Minor extracellular protease Epr GA-like" evidence="3">
    <location>
        <begin position="757"/>
        <end position="849"/>
    </location>
</feature>
<dbReference type="InterPro" id="IPR055014">
    <property type="entry name" value="BapA_Bap-like_C"/>
</dbReference>
<name>A0A1T1H0Y0_9GAMM</name>
<dbReference type="Pfam" id="PF22775">
    <property type="entry name" value="GA_3"/>
    <property type="match status" value="8"/>
</dbReference>
<feature type="domain" description="Minor extracellular protease Epr GA-like" evidence="3">
    <location>
        <begin position="349"/>
        <end position="445"/>
    </location>
</feature>
<dbReference type="NCBIfam" id="NF045619">
    <property type="entry name" value="adhes_GNV_Cterm"/>
    <property type="match status" value="1"/>
</dbReference>
<feature type="domain" description="Minor extracellular protease Epr GA-like" evidence="3">
    <location>
        <begin position="150"/>
        <end position="242"/>
    </location>
</feature>
<dbReference type="Proteomes" id="UP000191160">
    <property type="component" value="Unassembled WGS sequence"/>
</dbReference>
<accession>A0A1T1H0Y0</accession>
<protein>
    <recommendedName>
        <fullName evidence="7">BapA prefix-like domain-containing protein</fullName>
    </recommendedName>
</protein>
<dbReference type="InterPro" id="IPR048051">
    <property type="entry name" value="BapA-like_prefix-like"/>
</dbReference>
<keyword evidence="1" id="KW-0175">Coiled coil</keyword>
<dbReference type="NCBIfam" id="NF033677">
    <property type="entry name" value="biofilm_BapA_N"/>
    <property type="match status" value="1"/>
</dbReference>
<feature type="domain" description="Minor extracellular protease Epr GA-like" evidence="3">
    <location>
        <begin position="447"/>
        <end position="549"/>
    </location>
</feature>
<feature type="coiled-coil region" evidence="1">
    <location>
        <begin position="251"/>
        <end position="309"/>
    </location>
</feature>
<feature type="region of interest" description="Disordered" evidence="2">
    <location>
        <begin position="138"/>
        <end position="157"/>
    </location>
</feature>